<evidence type="ECO:0000256" key="1">
    <source>
        <dbReference type="SAM" id="MobiDB-lite"/>
    </source>
</evidence>
<sequence>MACDRSTLLRSDPPYPGGTSNDKVPDPDILRLATNHKRLPGAGRQKKNLRTVTEKGRGEEERYQRVPGKESRDELGGVTGGESRNNRCGISTVESREAVHSVQGEDSEEDTDSTRPTNGGRHETQQRARRQNT</sequence>
<feature type="region of interest" description="Disordered" evidence="1">
    <location>
        <begin position="1"/>
        <end position="133"/>
    </location>
</feature>
<name>A0AAV7PWT6_PLEWA</name>
<gene>
    <name evidence="2" type="ORF">NDU88_009726</name>
</gene>
<feature type="compositionally biased region" description="Basic residues" evidence="1">
    <location>
        <begin position="34"/>
        <end position="49"/>
    </location>
</feature>
<reference evidence="2" key="1">
    <citation type="journal article" date="2022" name="bioRxiv">
        <title>Sequencing and chromosome-scale assembly of the giantPleurodeles waltlgenome.</title>
        <authorList>
            <person name="Brown T."/>
            <person name="Elewa A."/>
            <person name="Iarovenko S."/>
            <person name="Subramanian E."/>
            <person name="Araus A.J."/>
            <person name="Petzold A."/>
            <person name="Susuki M."/>
            <person name="Suzuki K.-i.T."/>
            <person name="Hayashi T."/>
            <person name="Toyoda A."/>
            <person name="Oliveira C."/>
            <person name="Osipova E."/>
            <person name="Leigh N.D."/>
            <person name="Simon A."/>
            <person name="Yun M.H."/>
        </authorList>
    </citation>
    <scope>NUCLEOTIDE SEQUENCE</scope>
    <source>
        <strain evidence="2">20211129_DDA</strain>
        <tissue evidence="2">Liver</tissue>
    </source>
</reference>
<dbReference type="EMBL" id="JANPWB010000011">
    <property type="protein sequence ID" value="KAJ1131389.1"/>
    <property type="molecule type" value="Genomic_DNA"/>
</dbReference>
<feature type="compositionally biased region" description="Basic and acidic residues" evidence="1">
    <location>
        <begin position="52"/>
        <end position="75"/>
    </location>
</feature>
<comment type="caution">
    <text evidence="2">The sequence shown here is derived from an EMBL/GenBank/DDBJ whole genome shotgun (WGS) entry which is preliminary data.</text>
</comment>
<proteinExistence type="predicted"/>
<accession>A0AAV7PWT6</accession>
<dbReference type="AlphaFoldDB" id="A0AAV7PWT6"/>
<evidence type="ECO:0000313" key="2">
    <source>
        <dbReference type="EMBL" id="KAJ1131389.1"/>
    </source>
</evidence>
<feature type="compositionally biased region" description="Polar residues" evidence="1">
    <location>
        <begin position="82"/>
        <end position="93"/>
    </location>
</feature>
<evidence type="ECO:0000313" key="3">
    <source>
        <dbReference type="Proteomes" id="UP001066276"/>
    </source>
</evidence>
<organism evidence="2 3">
    <name type="scientific">Pleurodeles waltl</name>
    <name type="common">Iberian ribbed newt</name>
    <dbReference type="NCBI Taxonomy" id="8319"/>
    <lineage>
        <taxon>Eukaryota</taxon>
        <taxon>Metazoa</taxon>
        <taxon>Chordata</taxon>
        <taxon>Craniata</taxon>
        <taxon>Vertebrata</taxon>
        <taxon>Euteleostomi</taxon>
        <taxon>Amphibia</taxon>
        <taxon>Batrachia</taxon>
        <taxon>Caudata</taxon>
        <taxon>Salamandroidea</taxon>
        <taxon>Salamandridae</taxon>
        <taxon>Pleurodelinae</taxon>
        <taxon>Pleurodeles</taxon>
    </lineage>
</organism>
<keyword evidence="3" id="KW-1185">Reference proteome</keyword>
<protein>
    <submittedName>
        <fullName evidence="2">Uncharacterized protein</fullName>
    </submittedName>
</protein>
<dbReference type="Proteomes" id="UP001066276">
    <property type="component" value="Chromosome 7"/>
</dbReference>